<accession>A0ABY7JZC5</accession>
<keyword evidence="4" id="KW-1185">Reference proteome</keyword>
<dbReference type="RefSeq" id="WP_269442949.1">
    <property type="nucleotide sequence ID" value="NZ_CP097463.1"/>
</dbReference>
<dbReference type="InterPro" id="IPR035905">
    <property type="entry name" value="Barstar-like_sf"/>
</dbReference>
<reference evidence="3" key="1">
    <citation type="submission" date="2022-05" db="EMBL/GenBank/DDBJ databases">
        <title>Jatrophihabitans sp. SB3-54 whole genome sequence.</title>
        <authorList>
            <person name="Suh M.K."/>
            <person name="Eom M.K."/>
            <person name="Kim J.S."/>
            <person name="Kim H.S."/>
            <person name="Do H.E."/>
            <person name="Shin Y.K."/>
            <person name="Lee J.-S."/>
        </authorList>
    </citation>
    <scope>NUCLEOTIDE SEQUENCE</scope>
    <source>
        <strain evidence="3">SB3-54</strain>
    </source>
</reference>
<organism evidence="3 4">
    <name type="scientific">Jatrophihabitans cynanchi</name>
    <dbReference type="NCBI Taxonomy" id="2944128"/>
    <lineage>
        <taxon>Bacteria</taxon>
        <taxon>Bacillati</taxon>
        <taxon>Actinomycetota</taxon>
        <taxon>Actinomycetes</taxon>
        <taxon>Jatrophihabitantales</taxon>
        <taxon>Jatrophihabitantaceae</taxon>
        <taxon>Jatrophihabitans</taxon>
    </lineage>
</organism>
<proteinExistence type="inferred from homology"/>
<evidence type="ECO:0000313" key="4">
    <source>
        <dbReference type="Proteomes" id="UP001164693"/>
    </source>
</evidence>
<dbReference type="Gene3D" id="3.30.370.10">
    <property type="entry name" value="Barstar-like"/>
    <property type="match status" value="1"/>
</dbReference>
<dbReference type="Pfam" id="PF01337">
    <property type="entry name" value="Barstar"/>
    <property type="match status" value="1"/>
</dbReference>
<gene>
    <name evidence="3" type="ORF">M6B22_18030</name>
</gene>
<evidence type="ECO:0000259" key="2">
    <source>
        <dbReference type="Pfam" id="PF01337"/>
    </source>
</evidence>
<comment type="similarity">
    <text evidence="1">Belongs to the barstar family.</text>
</comment>
<evidence type="ECO:0000256" key="1">
    <source>
        <dbReference type="ARBA" id="ARBA00006845"/>
    </source>
</evidence>
<sequence>MTGKRAAITAIYRQVRAPDWAAPNLDALADVLRDLSWLPAGPVRIAVPDLTGLNPDDRAALLVTLWRAVVESADAPHAITIEITVAGGFVTE</sequence>
<protein>
    <submittedName>
        <fullName evidence="3">Barstar family protein</fullName>
    </submittedName>
</protein>
<feature type="domain" description="Barstar (barnase inhibitor)" evidence="2">
    <location>
        <begin position="2"/>
        <end position="81"/>
    </location>
</feature>
<dbReference type="InterPro" id="IPR000468">
    <property type="entry name" value="Barstar"/>
</dbReference>
<dbReference type="SUPFAM" id="SSF52038">
    <property type="entry name" value="Barstar-related"/>
    <property type="match status" value="1"/>
</dbReference>
<dbReference type="Proteomes" id="UP001164693">
    <property type="component" value="Chromosome"/>
</dbReference>
<name>A0ABY7JZC5_9ACTN</name>
<evidence type="ECO:0000313" key="3">
    <source>
        <dbReference type="EMBL" id="WAX56416.1"/>
    </source>
</evidence>
<dbReference type="EMBL" id="CP097463">
    <property type="protein sequence ID" value="WAX56416.1"/>
    <property type="molecule type" value="Genomic_DNA"/>
</dbReference>